<dbReference type="RefSeq" id="WP_150885723.1">
    <property type="nucleotide sequence ID" value="NZ_CP032452.1"/>
</dbReference>
<feature type="transmembrane region" description="Helical" evidence="7">
    <location>
        <begin position="248"/>
        <end position="268"/>
    </location>
</feature>
<comment type="subcellular location">
    <subcellularLocation>
        <location evidence="1">Cell membrane</location>
        <topology evidence="1">Multi-pass membrane protein</topology>
    </subcellularLocation>
</comment>
<dbReference type="Proteomes" id="UP000326961">
    <property type="component" value="Chromosome"/>
</dbReference>
<feature type="transmembrane region" description="Helical" evidence="7">
    <location>
        <begin position="773"/>
        <end position="801"/>
    </location>
</feature>
<keyword evidence="4 7" id="KW-1133">Transmembrane helix</keyword>
<dbReference type="GO" id="GO:0005886">
    <property type="term" value="C:plasma membrane"/>
    <property type="evidence" value="ECO:0007669"/>
    <property type="project" value="UniProtKB-SubCell"/>
</dbReference>
<keyword evidence="5 7" id="KW-0472">Membrane</keyword>
<evidence type="ECO:0000259" key="8">
    <source>
        <dbReference type="Pfam" id="PF02687"/>
    </source>
</evidence>
<dbReference type="InterPro" id="IPR050250">
    <property type="entry name" value="Macrolide_Exporter_MacB"/>
</dbReference>
<dbReference type="Pfam" id="PF12704">
    <property type="entry name" value="MacB_PCD"/>
    <property type="match status" value="1"/>
</dbReference>
<dbReference type="AlphaFoldDB" id="A0A5P3XB15"/>
<dbReference type="PANTHER" id="PTHR30572">
    <property type="entry name" value="MEMBRANE COMPONENT OF TRANSPORTER-RELATED"/>
    <property type="match status" value="1"/>
</dbReference>
<reference evidence="10 11" key="1">
    <citation type="submission" date="2018-09" db="EMBL/GenBank/DDBJ databases">
        <title>A clostridial neurotoxin that targets Anopheles mosquitoes.</title>
        <authorList>
            <person name="Contreras E."/>
            <person name="Masuyer G."/>
            <person name="Qureshi N."/>
            <person name="Chawla S."/>
            <person name="Lim H.L."/>
            <person name="Chen J."/>
            <person name="Stenmark P."/>
            <person name="Gill S."/>
        </authorList>
    </citation>
    <scope>NUCLEOTIDE SEQUENCE [LARGE SCALE GENOMIC DNA]</scope>
    <source>
        <strain evidence="10 11">Cbm</strain>
    </source>
</reference>
<feature type="domain" description="ABC3 transporter permease C-terminal" evidence="8">
    <location>
        <begin position="734"/>
        <end position="847"/>
    </location>
</feature>
<evidence type="ECO:0000313" key="11">
    <source>
        <dbReference type="Proteomes" id="UP000326961"/>
    </source>
</evidence>
<evidence type="ECO:0000256" key="5">
    <source>
        <dbReference type="ARBA" id="ARBA00023136"/>
    </source>
</evidence>
<dbReference type="PANTHER" id="PTHR30572:SF4">
    <property type="entry name" value="ABC TRANSPORTER PERMEASE YTRF"/>
    <property type="match status" value="1"/>
</dbReference>
<organism evidence="10 11">
    <name type="scientific">Paraclostridium bifermentans</name>
    <name type="common">Clostridium bifermentans</name>
    <dbReference type="NCBI Taxonomy" id="1490"/>
    <lineage>
        <taxon>Bacteria</taxon>
        <taxon>Bacillati</taxon>
        <taxon>Bacillota</taxon>
        <taxon>Clostridia</taxon>
        <taxon>Peptostreptococcales</taxon>
        <taxon>Peptostreptococcaceae</taxon>
        <taxon>Paraclostridium</taxon>
    </lineage>
</organism>
<evidence type="ECO:0000256" key="6">
    <source>
        <dbReference type="ARBA" id="ARBA00038076"/>
    </source>
</evidence>
<proteinExistence type="inferred from homology"/>
<dbReference type="GO" id="GO:0022857">
    <property type="term" value="F:transmembrane transporter activity"/>
    <property type="evidence" value="ECO:0007669"/>
    <property type="project" value="TreeGrafter"/>
</dbReference>
<feature type="transmembrane region" description="Helical" evidence="7">
    <location>
        <begin position="289"/>
        <end position="316"/>
    </location>
</feature>
<name>A0A5P3XB15_PARBF</name>
<dbReference type="EMBL" id="CP032452">
    <property type="protein sequence ID" value="QEZ67882.1"/>
    <property type="molecule type" value="Genomic_DNA"/>
</dbReference>
<evidence type="ECO:0000256" key="2">
    <source>
        <dbReference type="ARBA" id="ARBA00022475"/>
    </source>
</evidence>
<sequence length="856" mass="96649">MGNDLSIVLKYIKSYKTRSLAIVLSIVLGTALIVGVGTLARSAQQADVDRMKRELGTHHVIFKDINKDQLEIVKQGNDIKEIGVTSYYASTELGEKLPINIQYASENYLNNDSELKKGRFPKGNNEVVVEEWVLNSMGLEPNLNQELTFKLYQKEKPETFKVVGILEDRYKEKQIGVCEMFLALDENNINKFSTYVEFYENSDINKNINNISKKAKLNKEKQVNTNKMLVESIQKNGSVDEASKNMTIVLSLFAGLVIYSIYSVSVYQRIREYGVLRALGSTSIKIFKLMFIELLILSVIAIPIGIFIGMGGAQIFNKLVGNIQFEGKISQTPFVVPSSIILLSIVCTLLVTLLISVLTYIKIKKIAPIEAIRKNFGLEGKAKSNNSILSKLSKNISVTKAISFRNIFRDKKSFIIIILSMSLGGIMIIKTNYAFSRSKQMNASINKETFMNGDFILNVSGAMDEQNGLVDKQINEIKNIDGIREVKTAKILNTRMQIDKDKILDKQFFDCLKKGGYYGEVLNGLLIDDKSTGDYLIKQKLKGYNDEMLKSLNKYKISGEIDIDKIKTENLAVVYIPHTYEVFEGYRDIGNHTYGKPIVDIKVGDTVKVKYPKGKIDTDEYWKGRGNYEYEEYEFKVGAIVDYPFADDNVYSADSGVDVIISDSNFKEITNINNYDLVYTNIENSANHNVINKQLGKIGSQVPGTTTTDLVKEKQDNEKMTQKELIYEYGKISIIFMISIFNIINNVSYNLTSRTSEFGMLRAVGISEDKFKFMIVFEGLLYGIFSSVVVIVGGILLQLRMYKTYGFETYGIEFAIAYKDYILIAVTNILIGLFATYIPARKIKESNIVESINIVE</sequence>
<feature type="transmembrane region" description="Helical" evidence="7">
    <location>
        <begin position="336"/>
        <end position="361"/>
    </location>
</feature>
<evidence type="ECO:0000313" key="10">
    <source>
        <dbReference type="EMBL" id="QEZ67882.1"/>
    </source>
</evidence>
<feature type="domain" description="ABC3 transporter permease C-terminal" evidence="8">
    <location>
        <begin position="247"/>
        <end position="368"/>
    </location>
</feature>
<feature type="domain" description="MacB-like periplasmic core" evidence="9">
    <location>
        <begin position="19"/>
        <end position="171"/>
    </location>
</feature>
<evidence type="ECO:0000256" key="3">
    <source>
        <dbReference type="ARBA" id="ARBA00022692"/>
    </source>
</evidence>
<feature type="transmembrane region" description="Helical" evidence="7">
    <location>
        <begin position="821"/>
        <end position="840"/>
    </location>
</feature>
<dbReference type="InterPro" id="IPR003838">
    <property type="entry name" value="ABC3_permease_C"/>
</dbReference>
<feature type="transmembrane region" description="Helical" evidence="7">
    <location>
        <begin position="414"/>
        <end position="435"/>
    </location>
</feature>
<evidence type="ECO:0000256" key="7">
    <source>
        <dbReference type="SAM" id="Phobius"/>
    </source>
</evidence>
<feature type="transmembrane region" description="Helical" evidence="7">
    <location>
        <begin position="732"/>
        <end position="752"/>
    </location>
</feature>
<comment type="similarity">
    <text evidence="6">Belongs to the ABC-4 integral membrane protein family.</text>
</comment>
<keyword evidence="3 7" id="KW-0812">Transmembrane</keyword>
<keyword evidence="2" id="KW-1003">Cell membrane</keyword>
<feature type="transmembrane region" description="Helical" evidence="7">
    <location>
        <begin position="20"/>
        <end position="40"/>
    </location>
</feature>
<accession>A0A5P3XB15</accession>
<dbReference type="Pfam" id="PF02687">
    <property type="entry name" value="FtsX"/>
    <property type="match status" value="2"/>
</dbReference>
<protein>
    <submittedName>
        <fullName evidence="10">ABC transporter permease</fullName>
    </submittedName>
</protein>
<evidence type="ECO:0000256" key="1">
    <source>
        <dbReference type="ARBA" id="ARBA00004651"/>
    </source>
</evidence>
<dbReference type="InterPro" id="IPR025857">
    <property type="entry name" value="MacB_PCD"/>
</dbReference>
<evidence type="ECO:0000256" key="4">
    <source>
        <dbReference type="ARBA" id="ARBA00022989"/>
    </source>
</evidence>
<gene>
    <name evidence="10" type="ORF">D4A35_02635</name>
</gene>
<evidence type="ECO:0000259" key="9">
    <source>
        <dbReference type="Pfam" id="PF12704"/>
    </source>
</evidence>